<dbReference type="Pfam" id="PF25501">
    <property type="entry name" value="DUF7914"/>
    <property type="match status" value="1"/>
</dbReference>
<dbReference type="InterPro" id="IPR042855">
    <property type="entry name" value="V_SNARE_CC"/>
</dbReference>
<reference evidence="5 6" key="1">
    <citation type="journal article" date="2015" name="PLoS Pathog.">
        <title>Leptomonas seymouri: Adaptations to the Dixenous Life Cycle Analyzed by Genome Sequencing, Transcriptome Profiling and Co-infection with Leishmania donovani.</title>
        <authorList>
            <person name="Kraeva N."/>
            <person name="Butenko A."/>
            <person name="Hlavacova J."/>
            <person name="Kostygov A."/>
            <person name="Myskova J."/>
            <person name="Grybchuk D."/>
            <person name="Lestinova T."/>
            <person name="Votypka J."/>
            <person name="Volf P."/>
            <person name="Opperdoes F."/>
            <person name="Flegontov P."/>
            <person name="Lukes J."/>
            <person name="Yurchenko V."/>
        </authorList>
    </citation>
    <scope>NUCLEOTIDE SEQUENCE [LARGE SCALE GENOMIC DNA]</scope>
    <source>
        <strain evidence="5 6">ATCC 30220</strain>
    </source>
</reference>
<dbReference type="InterPro" id="IPR057236">
    <property type="entry name" value="DUF7914"/>
</dbReference>
<evidence type="ECO:0000313" key="5">
    <source>
        <dbReference type="EMBL" id="KPI85295.1"/>
    </source>
</evidence>
<dbReference type="SUPFAM" id="SSF58038">
    <property type="entry name" value="SNARE fusion complex"/>
    <property type="match status" value="1"/>
</dbReference>
<feature type="compositionally biased region" description="Low complexity" evidence="3">
    <location>
        <begin position="1172"/>
        <end position="1184"/>
    </location>
</feature>
<feature type="coiled-coil region" evidence="2">
    <location>
        <begin position="1256"/>
        <end position="1293"/>
    </location>
</feature>
<protein>
    <recommendedName>
        <fullName evidence="4">V-SNARE coiled-coil homology domain-containing protein</fullName>
    </recommendedName>
</protein>
<dbReference type="EMBL" id="LJSK01000196">
    <property type="protein sequence ID" value="KPI85295.1"/>
    <property type="molecule type" value="Genomic_DNA"/>
</dbReference>
<dbReference type="CDD" id="cd15873">
    <property type="entry name" value="R-SNARE_STXBP5_6"/>
    <property type="match status" value="1"/>
</dbReference>
<proteinExistence type="predicted"/>
<feature type="compositionally biased region" description="Basic and acidic residues" evidence="3">
    <location>
        <begin position="1186"/>
        <end position="1196"/>
    </location>
</feature>
<evidence type="ECO:0000259" key="4">
    <source>
        <dbReference type="PROSITE" id="PS50892"/>
    </source>
</evidence>
<dbReference type="Pfam" id="PF00957">
    <property type="entry name" value="Synaptobrevin"/>
    <property type="match status" value="1"/>
</dbReference>
<evidence type="ECO:0000256" key="1">
    <source>
        <dbReference type="PROSITE-ProRule" id="PRU00290"/>
    </source>
</evidence>
<dbReference type="Proteomes" id="UP000038009">
    <property type="component" value="Unassembled WGS sequence"/>
</dbReference>
<dbReference type="Gene3D" id="1.20.5.110">
    <property type="match status" value="1"/>
</dbReference>
<keyword evidence="1 2" id="KW-0175">Coiled coil</keyword>
<feature type="compositionally biased region" description="Low complexity" evidence="3">
    <location>
        <begin position="1142"/>
        <end position="1163"/>
    </location>
</feature>
<comment type="caution">
    <text evidence="5">The sequence shown here is derived from an EMBL/GenBank/DDBJ whole genome shotgun (WGS) entry which is preliminary data.</text>
</comment>
<name>A0A0N1IJ32_LEPSE</name>
<evidence type="ECO:0000256" key="3">
    <source>
        <dbReference type="SAM" id="MobiDB-lite"/>
    </source>
</evidence>
<dbReference type="VEuPathDB" id="TriTrypDB:Lsey_0196_0010"/>
<dbReference type="OMA" id="VPGVCKW"/>
<accession>A0A0N1IJ32</accession>
<feature type="domain" description="V-SNARE coiled-coil homology" evidence="4">
    <location>
        <begin position="1251"/>
        <end position="1311"/>
    </location>
</feature>
<evidence type="ECO:0000256" key="2">
    <source>
        <dbReference type="SAM" id="Coils"/>
    </source>
</evidence>
<keyword evidence="6" id="KW-1185">Reference proteome</keyword>
<evidence type="ECO:0000313" key="6">
    <source>
        <dbReference type="Proteomes" id="UP000038009"/>
    </source>
</evidence>
<dbReference type="OrthoDB" id="190375at2759"/>
<gene>
    <name evidence="5" type="ORF">ABL78_5635</name>
</gene>
<sequence length="1313" mass="141971">MLGQTAQTQEGDGASGNVYPFRVGGKSTVVMSDYHICKYDAILGVLICIGDDANVLVLGKEMCRELLPLPHGVHWLDAFVYTGTTSFLVLSSESLLCMDYSTGVSGEGNSALRCAGPGAQFTCLHVAQGLTCGAVGRKDGWVSYFRFELVSNNPEERPQLRWAALETNVLSFCLPFCKSPNAILDTTPASRSKFFAGGSLLSIDSYPSNPNALIGVVAGVPGVCKWYVDENRLSCFFDARTVADQPDALLATCRVTPGGVYVAAVTMRCTKVLLWNESKKRRDKVADLYWVVDLSQHITQGMPSIPGGGMEDAFAYNEYRVGMDMARTALDDSFRATNDKHSQMYLLLHGQRDILEVVVRLDDKQVMRQDAVIAHLNAYTAQHGVEAARTRKMSNPAGADVTSTVENYFNVFHVEPCVLSNYWTSGLTDVDLEALFVTSEDGLCPILAKRNRQTGGIESIRELRELSAQAPWYPRALLLRLPENQIRALSEEVQRTAATSIWEKLLRGGDTLLRHALPDVEAKETASSDAAQLWRQSVMVTVTDAAQAVCLSPQSNEAFSVSSHALVNCVPWSTLAIGQDPEALVLEAALPSLHSVFLPTEIILRVYSTESIVTVMKHDIRRNTGSLVLDLDRASLQLDGPGEPKKRMVQQAVLVNARLEPSKVTTKVSVFKDGKCLLLLLEDSSVTLVDLSGKGDDGRPYMLQVPAGLLPVGATIASLDAFWMASTGNAATTSTTGLLCLACLFKDQKGFLLWNLSDMRMITYSHPSYAVSATRLMVTAAAQPPLPNLSGDVKMFDVTLSVAAPMQSAGEYGSLTFCDAIGSALFSMSLAFGVAQSAVPCWCYRQSTEEEWVAMPPAVASTRQLVLHLQVVGNALEWSIAVGGAAATGSSPLQGSILNVKTNWKCGKASLAYDTDAGEMRDYDISRDTSANDRISPALAFVGPQEIAVVQVLSFFPAANSPPSAKSSSAADAVPAAICRLDPARRLEHFSVYHGRGALIVVTRDANGWRWVNILDSRSAKPMMQPYATLDFAGEENVQVLLVEIENVLHLYFLGSNNGVVGHLYVEANLGASKDSGVRKHACFKDARYHFTPSTFRSYGRYLPPAPTLKQETGFFKRLMTLPWEDIALKLEAETLRATKAAASLPPSGSAPAQPSSASAAAAHPTQSNSTAAVQAQLQSQAAAKPDPEAERRELFASRTGNPGASASAPPNAPARPSATTASAPATAPAWSSSARTEQLGGGRYVQLKAIAESQNVSLTEARRMMSENVRKLQERGERLNQVENRSAELAQNALTFQDLARQLKEKQRSSWL</sequence>
<feature type="region of interest" description="Disordered" evidence="3">
    <location>
        <begin position="1142"/>
        <end position="1235"/>
    </location>
</feature>
<feature type="compositionally biased region" description="Low complexity" evidence="3">
    <location>
        <begin position="1200"/>
        <end position="1235"/>
    </location>
</feature>
<organism evidence="5 6">
    <name type="scientific">Leptomonas seymouri</name>
    <dbReference type="NCBI Taxonomy" id="5684"/>
    <lineage>
        <taxon>Eukaryota</taxon>
        <taxon>Discoba</taxon>
        <taxon>Euglenozoa</taxon>
        <taxon>Kinetoplastea</taxon>
        <taxon>Metakinetoplastina</taxon>
        <taxon>Trypanosomatida</taxon>
        <taxon>Trypanosomatidae</taxon>
        <taxon>Leishmaniinae</taxon>
        <taxon>Leptomonas</taxon>
    </lineage>
</organism>
<dbReference type="PROSITE" id="PS50892">
    <property type="entry name" value="V_SNARE"/>
    <property type="match status" value="1"/>
</dbReference>